<dbReference type="InterPro" id="IPR032676">
    <property type="entry name" value="YkuD_2"/>
</dbReference>
<dbReference type="Pfam" id="PF13645">
    <property type="entry name" value="YkuD_2"/>
    <property type="match status" value="1"/>
</dbReference>
<dbReference type="EMBL" id="CP000934">
    <property type="protein sequence ID" value="ACE85488.1"/>
    <property type="molecule type" value="Genomic_DNA"/>
</dbReference>
<dbReference type="Proteomes" id="UP000001036">
    <property type="component" value="Chromosome"/>
</dbReference>
<dbReference type="AlphaFoldDB" id="B3PD74"/>
<organism evidence="2 3">
    <name type="scientific">Cellvibrio japonicus (strain Ueda107)</name>
    <name type="common">Pseudomonas fluorescens subsp. cellulosa</name>
    <dbReference type="NCBI Taxonomy" id="498211"/>
    <lineage>
        <taxon>Bacteria</taxon>
        <taxon>Pseudomonadati</taxon>
        <taxon>Pseudomonadota</taxon>
        <taxon>Gammaproteobacteria</taxon>
        <taxon>Cellvibrionales</taxon>
        <taxon>Cellvibrionaceae</taxon>
        <taxon>Cellvibrio</taxon>
    </lineage>
</organism>
<dbReference type="RefSeq" id="WP_012488611.1">
    <property type="nucleotide sequence ID" value="NC_010995.1"/>
</dbReference>
<keyword evidence="3" id="KW-1185">Reference proteome</keyword>
<evidence type="ECO:0000256" key="1">
    <source>
        <dbReference type="SAM" id="SignalP"/>
    </source>
</evidence>
<dbReference type="eggNOG" id="COG1376">
    <property type="taxonomic scope" value="Bacteria"/>
</dbReference>
<gene>
    <name evidence="2" type="ordered locus">CJA_3032</name>
</gene>
<feature type="signal peptide" evidence="1">
    <location>
        <begin position="1"/>
        <end position="25"/>
    </location>
</feature>
<evidence type="ECO:0000313" key="3">
    <source>
        <dbReference type="Proteomes" id="UP000001036"/>
    </source>
</evidence>
<reference evidence="2 3" key="1">
    <citation type="journal article" date="2008" name="J. Bacteriol.">
        <title>Insights into plant cell wall degradation from the genome sequence of the soil bacterium Cellvibrio japonicus.</title>
        <authorList>
            <person name="Deboy R.T."/>
            <person name="Mongodin E.F."/>
            <person name="Fouts D.E."/>
            <person name="Tailford L.E."/>
            <person name="Khouri H."/>
            <person name="Emerson J.B."/>
            <person name="Mohamoud Y."/>
            <person name="Watkins K."/>
            <person name="Henrissat B."/>
            <person name="Gilbert H.J."/>
            <person name="Nelson K.E."/>
        </authorList>
    </citation>
    <scope>NUCLEOTIDE SEQUENCE [LARGE SCALE GENOMIC DNA]</scope>
    <source>
        <strain evidence="2 3">Ueda107</strain>
    </source>
</reference>
<feature type="chain" id="PRO_5002793944" description="Murein L,D-transpeptidase catalytic domain family protein" evidence="1">
    <location>
        <begin position="26"/>
        <end position="255"/>
    </location>
</feature>
<keyword evidence="1" id="KW-0732">Signal</keyword>
<dbReference type="KEGG" id="cja:CJA_3032"/>
<dbReference type="HOGENOM" id="CLU_080995_0_0_6"/>
<sequence length="255" mass="27860">MFSKPFFVAALFMALCIPGLTPALASQAHAPKPATAKSTAPYPNLTSAGYPDLLQRMARAAPAANPSVIGLALTALDCALSNGMTPARNLTLIDYSLVSTKPRLWVFDLNTGKLLFQELVAHGKNTGENVARHFSNTYGSLQSSLGLFLTKETYNGANGYSLRMEGLEAGFNDKAMERAIVFHGAPYVNYNHIRKYGRLGRSWGCPAVNNGIARKVIDTIKGEQFLFSYYPDQQWLSSSKFLNCPAQQQISLRTD</sequence>
<name>B3PD74_CELJU</name>
<evidence type="ECO:0008006" key="4">
    <source>
        <dbReference type="Google" id="ProtNLM"/>
    </source>
</evidence>
<protein>
    <recommendedName>
        <fullName evidence="4">Murein L,D-transpeptidase catalytic domain family protein</fullName>
    </recommendedName>
</protein>
<dbReference type="PANTHER" id="PTHR38477">
    <property type="entry name" value="HYPOTHETICAL EXPORTED PROTEIN"/>
    <property type="match status" value="1"/>
</dbReference>
<accession>B3PD74</accession>
<dbReference type="PANTHER" id="PTHR38477:SF1">
    <property type="entry name" value="MUREIN L,D-TRANSPEPTIDASE CATALYTIC DOMAIN FAMILY PROTEIN"/>
    <property type="match status" value="1"/>
</dbReference>
<dbReference type="STRING" id="498211.CJA_3032"/>
<proteinExistence type="predicted"/>
<evidence type="ECO:0000313" key="2">
    <source>
        <dbReference type="EMBL" id="ACE85488.1"/>
    </source>
</evidence>